<gene>
    <name evidence="1" type="ORF">Taro_029514</name>
</gene>
<protein>
    <submittedName>
        <fullName evidence="1">Uncharacterized protein</fullName>
    </submittedName>
</protein>
<evidence type="ECO:0000313" key="2">
    <source>
        <dbReference type="Proteomes" id="UP000652761"/>
    </source>
</evidence>
<keyword evidence="2" id="KW-1185">Reference proteome</keyword>
<sequence>MDISEDLSLCVLMCVPRVASAFCLTLLVMRESCWARPWLWFYFRFVGVPTTLAGKVLVIPSEPCSRGSPPYSLQVGTRCRKSSLSDGRGGGLFTVRCQQCKL</sequence>
<dbReference type="Proteomes" id="UP000652761">
    <property type="component" value="Unassembled WGS sequence"/>
</dbReference>
<dbReference type="EMBL" id="NMUH01001964">
    <property type="protein sequence ID" value="MQL96829.1"/>
    <property type="molecule type" value="Genomic_DNA"/>
</dbReference>
<evidence type="ECO:0000313" key="1">
    <source>
        <dbReference type="EMBL" id="MQL96829.1"/>
    </source>
</evidence>
<accession>A0A843W0G9</accession>
<proteinExistence type="predicted"/>
<organism evidence="1 2">
    <name type="scientific">Colocasia esculenta</name>
    <name type="common">Wild taro</name>
    <name type="synonym">Arum esculentum</name>
    <dbReference type="NCBI Taxonomy" id="4460"/>
    <lineage>
        <taxon>Eukaryota</taxon>
        <taxon>Viridiplantae</taxon>
        <taxon>Streptophyta</taxon>
        <taxon>Embryophyta</taxon>
        <taxon>Tracheophyta</taxon>
        <taxon>Spermatophyta</taxon>
        <taxon>Magnoliopsida</taxon>
        <taxon>Liliopsida</taxon>
        <taxon>Araceae</taxon>
        <taxon>Aroideae</taxon>
        <taxon>Colocasieae</taxon>
        <taxon>Colocasia</taxon>
    </lineage>
</organism>
<reference evidence="1" key="1">
    <citation type="submission" date="2017-07" db="EMBL/GenBank/DDBJ databases">
        <title>Taro Niue Genome Assembly and Annotation.</title>
        <authorList>
            <person name="Atibalentja N."/>
            <person name="Keating K."/>
            <person name="Fields C.J."/>
        </authorList>
    </citation>
    <scope>NUCLEOTIDE SEQUENCE</scope>
    <source>
        <strain evidence="1">Niue_2</strain>
        <tissue evidence="1">Leaf</tissue>
    </source>
</reference>
<dbReference type="AlphaFoldDB" id="A0A843W0G9"/>
<name>A0A843W0G9_COLES</name>
<comment type="caution">
    <text evidence="1">The sequence shown here is derived from an EMBL/GenBank/DDBJ whole genome shotgun (WGS) entry which is preliminary data.</text>
</comment>